<accession>A0A0A5GPI8</accession>
<name>A0A0A5GPI8_9BACI</name>
<keyword evidence="2" id="KW-1133">Transmembrane helix</keyword>
<dbReference type="RefSeq" id="WP_026798997.1">
    <property type="nucleotide sequence ID" value="NZ_AULI01000001.1"/>
</dbReference>
<dbReference type="SUPFAM" id="SSF51261">
    <property type="entry name" value="Duplicated hybrid motif"/>
    <property type="match status" value="1"/>
</dbReference>
<gene>
    <name evidence="4" type="ORF">N781_01515</name>
</gene>
<dbReference type="CDD" id="cd12797">
    <property type="entry name" value="M23_peptidase"/>
    <property type="match status" value="1"/>
</dbReference>
<dbReference type="InterPro" id="IPR011055">
    <property type="entry name" value="Dup_hybrid_motif"/>
</dbReference>
<dbReference type="GO" id="GO:0004222">
    <property type="term" value="F:metalloendopeptidase activity"/>
    <property type="evidence" value="ECO:0007669"/>
    <property type="project" value="TreeGrafter"/>
</dbReference>
<proteinExistence type="predicted"/>
<feature type="compositionally biased region" description="Acidic residues" evidence="1">
    <location>
        <begin position="281"/>
        <end position="296"/>
    </location>
</feature>
<feature type="transmembrane region" description="Helical" evidence="2">
    <location>
        <begin position="21"/>
        <end position="41"/>
    </location>
</feature>
<evidence type="ECO:0000256" key="2">
    <source>
        <dbReference type="SAM" id="Phobius"/>
    </source>
</evidence>
<reference evidence="4 5" key="1">
    <citation type="submission" date="2013-08" db="EMBL/GenBank/DDBJ databases">
        <authorList>
            <person name="Huang J."/>
            <person name="Wang G."/>
        </authorList>
    </citation>
    <scope>NUCLEOTIDE SEQUENCE [LARGE SCALE GENOMIC DNA]</scope>
    <source>
        <strain evidence="4 5">JSM 076056</strain>
    </source>
</reference>
<dbReference type="OrthoDB" id="2050153at2"/>
<evidence type="ECO:0000313" key="5">
    <source>
        <dbReference type="Proteomes" id="UP000030528"/>
    </source>
</evidence>
<keyword evidence="5" id="KW-1185">Reference proteome</keyword>
<evidence type="ECO:0000256" key="1">
    <source>
        <dbReference type="SAM" id="MobiDB-lite"/>
    </source>
</evidence>
<dbReference type="Proteomes" id="UP000030528">
    <property type="component" value="Unassembled WGS sequence"/>
</dbReference>
<feature type="region of interest" description="Disordered" evidence="1">
    <location>
        <begin position="205"/>
        <end position="304"/>
    </location>
</feature>
<dbReference type="EMBL" id="AVPE01000001">
    <property type="protein sequence ID" value="KGX93899.1"/>
    <property type="molecule type" value="Genomic_DNA"/>
</dbReference>
<keyword evidence="2" id="KW-0812">Transmembrane</keyword>
<feature type="domain" description="M23ase beta-sheet core" evidence="3">
    <location>
        <begin position="117"/>
        <end position="214"/>
    </location>
</feature>
<keyword evidence="2" id="KW-0472">Membrane</keyword>
<protein>
    <submittedName>
        <fullName evidence="4">Stage II sporulation protein</fullName>
    </submittedName>
</protein>
<sequence length="304" mass="34022">MREEEKNLSKNSWKRVFRKKWFFPSVYLIAAALLLTAVVWYQNSQNEDEAKQNETTDSLLDSMYDEEAAPVMDQQENIHMPVAGDEATIVTKFYDFEASAEEQEQALVLYNNRYYQSKGVDIARQDGEEFDVTASLSGTVTEVLEDSLLGQVVEVTHQDGVTTKYMSLSKVAVEVGAQIKQDDVIGTAGRNLFGQANGVHVHFELRKDDQPVDPETFFNQPFDALRDTDQSKEEGDKREEGEEPKEEAPTSEQPAEGEEGNESEEPTSDDAEEGTDKEQTDENETPDGSESTEDTESSISMANA</sequence>
<dbReference type="PANTHER" id="PTHR21666">
    <property type="entry name" value="PEPTIDASE-RELATED"/>
    <property type="match status" value="1"/>
</dbReference>
<dbReference type="InterPro" id="IPR050570">
    <property type="entry name" value="Cell_wall_metabolism_enzyme"/>
</dbReference>
<evidence type="ECO:0000259" key="3">
    <source>
        <dbReference type="Pfam" id="PF01551"/>
    </source>
</evidence>
<feature type="compositionally biased region" description="Basic and acidic residues" evidence="1">
    <location>
        <begin position="224"/>
        <end position="240"/>
    </location>
</feature>
<organism evidence="4 5">
    <name type="scientific">Pontibacillus halophilus JSM 076056 = DSM 19796</name>
    <dbReference type="NCBI Taxonomy" id="1385510"/>
    <lineage>
        <taxon>Bacteria</taxon>
        <taxon>Bacillati</taxon>
        <taxon>Bacillota</taxon>
        <taxon>Bacilli</taxon>
        <taxon>Bacillales</taxon>
        <taxon>Bacillaceae</taxon>
        <taxon>Pontibacillus</taxon>
    </lineage>
</organism>
<dbReference type="InterPro" id="IPR016047">
    <property type="entry name" value="M23ase_b-sheet_dom"/>
</dbReference>
<dbReference type="eggNOG" id="COG0739">
    <property type="taxonomic scope" value="Bacteria"/>
</dbReference>
<evidence type="ECO:0000313" key="4">
    <source>
        <dbReference type="EMBL" id="KGX93899.1"/>
    </source>
</evidence>
<dbReference type="Pfam" id="PF01551">
    <property type="entry name" value="Peptidase_M23"/>
    <property type="match status" value="1"/>
</dbReference>
<comment type="caution">
    <text evidence="4">The sequence shown here is derived from an EMBL/GenBank/DDBJ whole genome shotgun (WGS) entry which is preliminary data.</text>
</comment>
<dbReference type="Gene3D" id="2.70.70.10">
    <property type="entry name" value="Glucose Permease (Domain IIA)"/>
    <property type="match status" value="1"/>
</dbReference>
<feature type="compositionally biased region" description="Acidic residues" evidence="1">
    <location>
        <begin position="255"/>
        <end position="273"/>
    </location>
</feature>
<dbReference type="STRING" id="1385510.GCA_000425205_00176"/>
<dbReference type="PANTHER" id="PTHR21666:SF291">
    <property type="entry name" value="STAGE II SPORULATION PROTEIN Q"/>
    <property type="match status" value="1"/>
</dbReference>
<dbReference type="AlphaFoldDB" id="A0A0A5GPI8"/>